<feature type="transmembrane region" description="Helical" evidence="1">
    <location>
        <begin position="41"/>
        <end position="64"/>
    </location>
</feature>
<reference evidence="2 3" key="1">
    <citation type="submission" date="2024-05" db="EMBL/GenBank/DDBJ databases">
        <title>The nuclear and mitochondrial genome assemblies of Tetragonisca angustula (Apidae: Meliponini), a tiny yet remarkable pollinator in the Neotropics.</title>
        <authorList>
            <person name="Ferrari R."/>
            <person name="Ricardo P.C."/>
            <person name="Dias F.C."/>
            <person name="Araujo N.S."/>
            <person name="Soares D.O."/>
            <person name="Zhou Q.-S."/>
            <person name="Zhu C.-D."/>
            <person name="Coutinho L."/>
            <person name="Airas M.C."/>
            <person name="Batista T.M."/>
        </authorList>
    </citation>
    <scope>NUCLEOTIDE SEQUENCE [LARGE SCALE GENOMIC DNA]</scope>
    <source>
        <strain evidence="2">ASF017062</strain>
        <tissue evidence="2">Abdomen</tissue>
    </source>
</reference>
<feature type="transmembrane region" description="Helical" evidence="1">
    <location>
        <begin position="12"/>
        <end position="35"/>
    </location>
</feature>
<evidence type="ECO:0000313" key="3">
    <source>
        <dbReference type="Proteomes" id="UP001432146"/>
    </source>
</evidence>
<dbReference type="AlphaFoldDB" id="A0AAW1A547"/>
<proteinExistence type="predicted"/>
<evidence type="ECO:0000313" key="2">
    <source>
        <dbReference type="EMBL" id="KAK9305152.1"/>
    </source>
</evidence>
<gene>
    <name evidence="2" type="ORF">QLX08_003811</name>
</gene>
<protein>
    <submittedName>
        <fullName evidence="2">Uncharacterized protein</fullName>
    </submittedName>
</protein>
<organism evidence="2 3">
    <name type="scientific">Tetragonisca angustula</name>
    <dbReference type="NCBI Taxonomy" id="166442"/>
    <lineage>
        <taxon>Eukaryota</taxon>
        <taxon>Metazoa</taxon>
        <taxon>Ecdysozoa</taxon>
        <taxon>Arthropoda</taxon>
        <taxon>Hexapoda</taxon>
        <taxon>Insecta</taxon>
        <taxon>Pterygota</taxon>
        <taxon>Neoptera</taxon>
        <taxon>Endopterygota</taxon>
        <taxon>Hymenoptera</taxon>
        <taxon>Apocrita</taxon>
        <taxon>Aculeata</taxon>
        <taxon>Apoidea</taxon>
        <taxon>Anthophila</taxon>
        <taxon>Apidae</taxon>
        <taxon>Tetragonisca</taxon>
    </lineage>
</organism>
<dbReference type="EMBL" id="JAWNGG020000056">
    <property type="protein sequence ID" value="KAK9305152.1"/>
    <property type="molecule type" value="Genomic_DNA"/>
</dbReference>
<dbReference type="Proteomes" id="UP001432146">
    <property type="component" value="Unassembled WGS sequence"/>
</dbReference>
<comment type="caution">
    <text evidence="2">The sequence shown here is derived from an EMBL/GenBank/DDBJ whole genome shotgun (WGS) entry which is preliminary data.</text>
</comment>
<accession>A0AAW1A547</accession>
<name>A0AAW1A547_9HYME</name>
<evidence type="ECO:0000256" key="1">
    <source>
        <dbReference type="SAM" id="Phobius"/>
    </source>
</evidence>
<keyword evidence="3" id="KW-1185">Reference proteome</keyword>
<sequence>MWRERRGSYGKRVVLMVVADVAVAAAATTTPPLVVGVVGPLVVVLVLMLVLMLMLMLILVLVLVPDATSVAGNSDDVAVGTDPGTVTIAGNGAGIYIAGKGRVIKTFVILLTKIG</sequence>
<keyword evidence="1" id="KW-1133">Transmembrane helix</keyword>
<keyword evidence="1" id="KW-0812">Transmembrane</keyword>
<keyword evidence="1" id="KW-0472">Membrane</keyword>